<feature type="transmembrane region" description="Helical" evidence="1">
    <location>
        <begin position="40"/>
        <end position="60"/>
    </location>
</feature>
<keyword evidence="4" id="KW-1185">Reference proteome</keyword>
<feature type="domain" description="Inner membrane protein YgaP-like transmembrane" evidence="2">
    <location>
        <begin position="13"/>
        <end position="67"/>
    </location>
</feature>
<dbReference type="Proteomes" id="UP000280881">
    <property type="component" value="Unassembled WGS sequence"/>
</dbReference>
<dbReference type="RefSeq" id="WP_121170970.1">
    <property type="nucleotide sequence ID" value="NZ_RBIE01000002.1"/>
</dbReference>
<reference evidence="3 4" key="1">
    <citation type="submission" date="2018-10" db="EMBL/GenBank/DDBJ databases">
        <title>Genomic Encyclopedia of Type Strains, Phase IV (KMG-IV): sequencing the most valuable type-strain genomes for metagenomic binning, comparative biology and taxonomic classification.</title>
        <authorList>
            <person name="Goeker M."/>
        </authorList>
    </citation>
    <scope>NUCLEOTIDE SEQUENCE [LARGE SCALE GENOMIC DNA]</scope>
    <source>
        <strain evidence="3 4">DSM 15521</strain>
    </source>
</reference>
<evidence type="ECO:0000256" key="1">
    <source>
        <dbReference type="SAM" id="Phobius"/>
    </source>
</evidence>
<dbReference type="EMBL" id="RBIE01000002">
    <property type="protein sequence ID" value="RKQ61708.1"/>
    <property type="molecule type" value="Genomic_DNA"/>
</dbReference>
<evidence type="ECO:0000313" key="4">
    <source>
        <dbReference type="Proteomes" id="UP000280881"/>
    </source>
</evidence>
<dbReference type="Pfam" id="PF11127">
    <property type="entry name" value="YgaP-like_TM"/>
    <property type="match status" value="1"/>
</dbReference>
<feature type="transmembrane region" description="Helical" evidence="1">
    <location>
        <begin position="12"/>
        <end position="34"/>
    </location>
</feature>
<sequence length="85" mass="9750">MAIYRAKTDSWYVERITSFLAGFFVFVSVILGLYTGNKYFFYFTAFVGFMLMFFAVTGLCPSSILLHKLGVPSLLEKYCEKEKGK</sequence>
<evidence type="ECO:0000313" key="3">
    <source>
        <dbReference type="EMBL" id="RKQ61708.1"/>
    </source>
</evidence>
<keyword evidence="1" id="KW-0812">Transmembrane</keyword>
<accession>A0A420W6I5</accession>
<protein>
    <recommendedName>
        <fullName evidence="2">Inner membrane protein YgaP-like transmembrane domain-containing protein</fullName>
    </recommendedName>
</protein>
<name>A0A420W6I5_9BACT</name>
<keyword evidence="1" id="KW-1133">Transmembrane helix</keyword>
<proteinExistence type="predicted"/>
<organism evidence="3 4">
    <name type="scientific">Thermovibrio guaymasensis</name>
    <dbReference type="NCBI Taxonomy" id="240167"/>
    <lineage>
        <taxon>Bacteria</taxon>
        <taxon>Pseudomonadati</taxon>
        <taxon>Aquificota</taxon>
        <taxon>Aquificia</taxon>
        <taxon>Desulfurobacteriales</taxon>
        <taxon>Desulfurobacteriaceae</taxon>
        <taxon>Thermovibrio</taxon>
    </lineage>
</organism>
<dbReference type="InterPro" id="IPR021309">
    <property type="entry name" value="YgaP-like_TM"/>
</dbReference>
<dbReference type="AlphaFoldDB" id="A0A420W6I5"/>
<comment type="caution">
    <text evidence="3">The sequence shown here is derived from an EMBL/GenBank/DDBJ whole genome shotgun (WGS) entry which is preliminary data.</text>
</comment>
<gene>
    <name evidence="3" type="ORF">C7457_1151</name>
</gene>
<dbReference type="Gene3D" id="6.10.140.1340">
    <property type="match status" value="1"/>
</dbReference>
<dbReference type="OrthoDB" id="9799383at2"/>
<evidence type="ECO:0000259" key="2">
    <source>
        <dbReference type="Pfam" id="PF11127"/>
    </source>
</evidence>
<keyword evidence="1" id="KW-0472">Membrane</keyword>